<sequence length="271" mass="28486">MKLFLSLTSLALCGLAGAAAAAPVNLNTWTAESYASVAGFPDGQWEVAVDGSSVFQTRNGQPTMFVSDFDAQGSEVSGKIKVTGSDDDFIGFVLGFSAGERLDPLADYLLISWKGGNQSYDFGQGDDGPATLAARGLSVSRVTGIPQANEFWGHVDYAPSTSGGVEELQRGATLGSTGWVRNVEYDFSFDFGPNNLVVTVDGVEQLNITGSFDDGGIGFYNFSQAGVIYSAFEKDQGSFPTVPLPAGLGLMLSAAAGLGLVRRGRGRQFRL</sequence>
<name>A0A917A741_9RHOB</name>
<accession>A0A917A741</accession>
<keyword evidence="1" id="KW-1133">Transmembrane helix</keyword>
<comment type="caution">
    <text evidence="4">The sequence shown here is derived from an EMBL/GenBank/DDBJ whole genome shotgun (WGS) entry which is preliminary data.</text>
</comment>
<protein>
    <recommendedName>
        <fullName evidence="3">TSP C-terminal domain-containing protein</fullName>
    </recommendedName>
</protein>
<reference evidence="5" key="1">
    <citation type="journal article" date="2019" name="Int. J. Syst. Evol. Microbiol.">
        <title>The Global Catalogue of Microorganisms (GCM) 10K type strain sequencing project: providing services to taxonomists for standard genome sequencing and annotation.</title>
        <authorList>
            <consortium name="The Broad Institute Genomics Platform"/>
            <consortium name="The Broad Institute Genome Sequencing Center for Infectious Disease"/>
            <person name="Wu L."/>
            <person name="Ma J."/>
        </authorList>
    </citation>
    <scope>NUCLEOTIDE SEQUENCE [LARGE SCALE GENOMIC DNA]</scope>
    <source>
        <strain evidence="5">CGMCC 1.12664</strain>
    </source>
</reference>
<feature type="signal peptide" evidence="2">
    <location>
        <begin position="1"/>
        <end position="21"/>
    </location>
</feature>
<evidence type="ECO:0000256" key="2">
    <source>
        <dbReference type="SAM" id="SignalP"/>
    </source>
</evidence>
<dbReference type="GO" id="GO:0005509">
    <property type="term" value="F:calcium ion binding"/>
    <property type="evidence" value="ECO:0007669"/>
    <property type="project" value="InterPro"/>
</dbReference>
<dbReference type="Gene3D" id="2.60.120.200">
    <property type="match status" value="1"/>
</dbReference>
<dbReference type="SUPFAM" id="SSF49899">
    <property type="entry name" value="Concanavalin A-like lectins/glucanases"/>
    <property type="match status" value="1"/>
</dbReference>
<gene>
    <name evidence="4" type="ORF">GCM10011360_20540</name>
</gene>
<dbReference type="PROSITE" id="PS51236">
    <property type="entry name" value="TSP_CTER"/>
    <property type="match status" value="1"/>
</dbReference>
<dbReference type="EMBL" id="BMFJ01000001">
    <property type="protein sequence ID" value="GGE32584.1"/>
    <property type="molecule type" value="Genomic_DNA"/>
</dbReference>
<feature type="transmembrane region" description="Helical" evidence="1">
    <location>
        <begin position="242"/>
        <end position="261"/>
    </location>
</feature>
<dbReference type="InterPro" id="IPR008859">
    <property type="entry name" value="Thrombospondin_C"/>
</dbReference>
<feature type="domain" description="TSP C-terminal" evidence="3">
    <location>
        <begin position="24"/>
        <end position="241"/>
    </location>
</feature>
<evidence type="ECO:0000259" key="3">
    <source>
        <dbReference type="PROSITE" id="PS51236"/>
    </source>
</evidence>
<keyword evidence="2" id="KW-0732">Signal</keyword>
<keyword evidence="1" id="KW-0472">Membrane</keyword>
<keyword evidence="1" id="KW-0812">Transmembrane</keyword>
<organism evidence="4 5">
    <name type="scientific">Primorskyibacter flagellatus</name>
    <dbReference type="NCBI Taxonomy" id="1387277"/>
    <lineage>
        <taxon>Bacteria</taxon>
        <taxon>Pseudomonadati</taxon>
        <taxon>Pseudomonadota</taxon>
        <taxon>Alphaproteobacteria</taxon>
        <taxon>Rhodobacterales</taxon>
        <taxon>Roseobacteraceae</taxon>
        <taxon>Primorskyibacter</taxon>
    </lineage>
</organism>
<keyword evidence="5" id="KW-1185">Reference proteome</keyword>
<dbReference type="GO" id="GO:0007155">
    <property type="term" value="P:cell adhesion"/>
    <property type="evidence" value="ECO:0007669"/>
    <property type="project" value="InterPro"/>
</dbReference>
<dbReference type="InterPro" id="IPR013320">
    <property type="entry name" value="ConA-like_dom_sf"/>
</dbReference>
<evidence type="ECO:0000256" key="1">
    <source>
        <dbReference type="SAM" id="Phobius"/>
    </source>
</evidence>
<dbReference type="Pfam" id="PF05735">
    <property type="entry name" value="TSP_C"/>
    <property type="match status" value="1"/>
</dbReference>
<dbReference type="AlphaFoldDB" id="A0A917A741"/>
<proteinExistence type="predicted"/>
<dbReference type="RefSeq" id="WP_188477599.1">
    <property type="nucleotide sequence ID" value="NZ_BMFJ01000001.1"/>
</dbReference>
<feature type="chain" id="PRO_5038082439" description="TSP C-terminal domain-containing protein" evidence="2">
    <location>
        <begin position="22"/>
        <end position="271"/>
    </location>
</feature>
<evidence type="ECO:0000313" key="5">
    <source>
        <dbReference type="Proteomes" id="UP000612855"/>
    </source>
</evidence>
<evidence type="ECO:0000313" key="4">
    <source>
        <dbReference type="EMBL" id="GGE32584.1"/>
    </source>
</evidence>
<dbReference type="Proteomes" id="UP000612855">
    <property type="component" value="Unassembled WGS sequence"/>
</dbReference>
<dbReference type="GO" id="GO:0005576">
    <property type="term" value="C:extracellular region"/>
    <property type="evidence" value="ECO:0007669"/>
    <property type="project" value="InterPro"/>
</dbReference>